<dbReference type="InterPro" id="IPR029480">
    <property type="entry name" value="Transpos_assoc"/>
</dbReference>
<protein>
    <recommendedName>
        <fullName evidence="3">Transposase-associated domain-containing protein</fullName>
    </recommendedName>
</protein>
<dbReference type="InterPro" id="IPR004252">
    <property type="entry name" value="Probable_transposase_24"/>
</dbReference>
<dbReference type="EMBL" id="GISG01067611">
    <property type="protein sequence ID" value="MBA4628905.1"/>
    <property type="molecule type" value="Transcribed_RNA"/>
</dbReference>
<accession>A0A7C9D1T7</accession>
<feature type="compositionally biased region" description="Low complexity" evidence="2">
    <location>
        <begin position="289"/>
        <end position="304"/>
    </location>
</feature>
<sequence>MDQNRGWMYNRLDGKYLSKAFITKVDEFIAFACQQEEFKRCQKLKCPCMKCRSRPYHDVDTIKFHLFQRGFQPNYYMWVHHGEPFPDEQGACPSSPNVEIVTNPMRDMVMNAYTPATVLLQEATRNTTQEPIPEAKVAKESLDKIITWMTDDIRQSLKNMRENDEEFKKQSQRNKKSKVEGLKAKISHSQGSISSTMWFHKSAKALNRKPFASKLFVATHSKIDETGRRIWFDDHAQSVYEKYEQLKADTNVQVGSEADDRIFYKACGVWSDKGTIYGLGREGPSMFPRPSRSKGSSAGASSSYPSLLVTQRQGQLQTIQTQLQTIQTELQTTQSRLHSTKEELKTTREQLQDIRKQLEVTRKQLDDQRMDLLELNAQFDSFLAMFGYPTTHGDNSLDSS</sequence>
<feature type="region of interest" description="Disordered" evidence="2">
    <location>
        <begin position="281"/>
        <end position="304"/>
    </location>
</feature>
<keyword evidence="1" id="KW-0175">Coiled coil</keyword>
<proteinExistence type="predicted"/>
<dbReference type="Gene3D" id="1.20.1600.10">
    <property type="entry name" value="Outer membrane efflux proteins (OEP)"/>
    <property type="match status" value="1"/>
</dbReference>
<evidence type="ECO:0000259" key="3">
    <source>
        <dbReference type="Pfam" id="PF13963"/>
    </source>
</evidence>
<dbReference type="Pfam" id="PF13963">
    <property type="entry name" value="Transpos_assoc"/>
    <property type="match status" value="1"/>
</dbReference>
<evidence type="ECO:0000256" key="2">
    <source>
        <dbReference type="SAM" id="MobiDB-lite"/>
    </source>
</evidence>
<reference evidence="4" key="2">
    <citation type="submission" date="2020-07" db="EMBL/GenBank/DDBJ databases">
        <authorList>
            <person name="Vera ALvarez R."/>
            <person name="Arias-Moreno D.M."/>
            <person name="Jimenez-Jacinto V."/>
            <person name="Jimenez-Bremont J.F."/>
            <person name="Swaminathan K."/>
            <person name="Moose S.P."/>
            <person name="Guerrero-Gonzalez M.L."/>
            <person name="Marino-Ramirez L."/>
            <person name="Landsman D."/>
            <person name="Rodriguez-Kessler M."/>
            <person name="Delgado-Sanchez P."/>
        </authorList>
    </citation>
    <scope>NUCLEOTIDE SEQUENCE</scope>
    <source>
        <tissue evidence="4">Cladode</tissue>
    </source>
</reference>
<name>A0A7C9D1T7_OPUST</name>
<feature type="coiled-coil region" evidence="1">
    <location>
        <begin position="316"/>
        <end position="378"/>
    </location>
</feature>
<evidence type="ECO:0000313" key="4">
    <source>
        <dbReference type="EMBL" id="MBA4628905.1"/>
    </source>
</evidence>
<dbReference type="AlphaFoldDB" id="A0A7C9D1T7"/>
<dbReference type="Pfam" id="PF03004">
    <property type="entry name" value="Transposase_24"/>
    <property type="match status" value="1"/>
</dbReference>
<feature type="domain" description="Transposase-associated" evidence="3">
    <location>
        <begin position="5"/>
        <end position="83"/>
    </location>
</feature>
<feature type="region of interest" description="Disordered" evidence="2">
    <location>
        <begin position="161"/>
        <end position="186"/>
    </location>
</feature>
<reference evidence="4" key="1">
    <citation type="journal article" date="2013" name="J. Plant Res.">
        <title>Effect of fungi and light on seed germination of three Opuntia species from semiarid lands of central Mexico.</title>
        <authorList>
            <person name="Delgado-Sanchez P."/>
            <person name="Jimenez-Bremont J.F."/>
            <person name="Guerrero-Gonzalez Mde L."/>
            <person name="Flores J."/>
        </authorList>
    </citation>
    <scope>NUCLEOTIDE SEQUENCE</scope>
    <source>
        <tissue evidence="4">Cladode</tissue>
    </source>
</reference>
<evidence type="ECO:0000256" key="1">
    <source>
        <dbReference type="SAM" id="Coils"/>
    </source>
</evidence>
<organism evidence="4">
    <name type="scientific">Opuntia streptacantha</name>
    <name type="common">Prickly pear cactus</name>
    <name type="synonym">Opuntia cardona</name>
    <dbReference type="NCBI Taxonomy" id="393608"/>
    <lineage>
        <taxon>Eukaryota</taxon>
        <taxon>Viridiplantae</taxon>
        <taxon>Streptophyta</taxon>
        <taxon>Embryophyta</taxon>
        <taxon>Tracheophyta</taxon>
        <taxon>Spermatophyta</taxon>
        <taxon>Magnoliopsida</taxon>
        <taxon>eudicotyledons</taxon>
        <taxon>Gunneridae</taxon>
        <taxon>Pentapetalae</taxon>
        <taxon>Caryophyllales</taxon>
        <taxon>Cactineae</taxon>
        <taxon>Cactaceae</taxon>
        <taxon>Opuntioideae</taxon>
        <taxon>Opuntia</taxon>
    </lineage>
</organism>